<evidence type="ECO:0000256" key="1">
    <source>
        <dbReference type="SAM" id="MobiDB-lite"/>
    </source>
</evidence>
<dbReference type="InterPro" id="IPR058580">
    <property type="entry name" value="DUF2828"/>
</dbReference>
<feature type="region of interest" description="Disordered" evidence="1">
    <location>
        <begin position="628"/>
        <end position="658"/>
    </location>
</feature>
<dbReference type="Pfam" id="PF11443">
    <property type="entry name" value="DUF2828"/>
    <property type="match status" value="1"/>
</dbReference>
<comment type="caution">
    <text evidence="4">The sequence shown here is derived from an EMBL/GenBank/DDBJ whole genome shotgun (WGS) entry which is preliminary data.</text>
</comment>
<dbReference type="Proteomes" id="UP000694251">
    <property type="component" value="Chromosome 8"/>
</dbReference>
<feature type="region of interest" description="Disordered" evidence="1">
    <location>
        <begin position="257"/>
        <end position="307"/>
    </location>
</feature>
<feature type="region of interest" description="Disordered" evidence="1">
    <location>
        <begin position="1"/>
        <end position="64"/>
    </location>
</feature>
<gene>
    <name evidence="4" type="ORF">ISN44_As08g028080</name>
</gene>
<protein>
    <submittedName>
        <fullName evidence="4">Uncharacterized conserved protein UCP015417 vWA</fullName>
    </submittedName>
</protein>
<feature type="compositionally biased region" description="Basic and acidic residues" evidence="1">
    <location>
        <begin position="291"/>
        <end position="305"/>
    </location>
</feature>
<accession>A0A8T2BBC6</accession>
<feature type="domain" description="DUF2828" evidence="2">
    <location>
        <begin position="119"/>
        <end position="515"/>
    </location>
</feature>
<proteinExistence type="predicted"/>
<organism evidence="4 5">
    <name type="scientific">Arabidopsis suecica</name>
    <name type="common">Swedish thale-cress</name>
    <name type="synonym">Cardaminopsis suecica</name>
    <dbReference type="NCBI Taxonomy" id="45249"/>
    <lineage>
        <taxon>Eukaryota</taxon>
        <taxon>Viridiplantae</taxon>
        <taxon>Streptophyta</taxon>
        <taxon>Embryophyta</taxon>
        <taxon>Tracheophyta</taxon>
        <taxon>Spermatophyta</taxon>
        <taxon>Magnoliopsida</taxon>
        <taxon>eudicotyledons</taxon>
        <taxon>Gunneridae</taxon>
        <taxon>Pentapetalae</taxon>
        <taxon>rosids</taxon>
        <taxon>malvids</taxon>
        <taxon>Brassicales</taxon>
        <taxon>Brassicaceae</taxon>
        <taxon>Camelineae</taxon>
        <taxon>Arabidopsis</taxon>
    </lineage>
</organism>
<name>A0A8T2BBC6_ARASU</name>
<dbReference type="AlphaFoldDB" id="A0A8T2BBC6"/>
<feature type="compositionally biased region" description="Polar residues" evidence="1">
    <location>
        <begin position="37"/>
        <end position="59"/>
    </location>
</feature>
<dbReference type="InterPro" id="IPR011205">
    <property type="entry name" value="UCP015417_vWA"/>
</dbReference>
<evidence type="ECO:0000259" key="2">
    <source>
        <dbReference type="Pfam" id="PF11443"/>
    </source>
</evidence>
<keyword evidence="5" id="KW-1185">Reference proteome</keyword>
<dbReference type="InterPro" id="IPR056690">
    <property type="entry name" value="DUF7788"/>
</dbReference>
<dbReference type="Pfam" id="PF25043">
    <property type="entry name" value="DUF7788"/>
    <property type="match status" value="1"/>
</dbReference>
<dbReference type="EMBL" id="JAEFBJ010000008">
    <property type="protein sequence ID" value="KAG7583286.1"/>
    <property type="molecule type" value="Genomic_DNA"/>
</dbReference>
<sequence>MASSLLGPPEIRDSCAPLTKPLTKPIPKPLTKPITASGPSNPVTETKVSNVNTSPPTGQTEERPPTYLAALLKNINTCRPSVPKVSNVRKSTKVTVKPVKPVRPRKVDPYKSSRPMGYTENGSATYLSSGNPCLDFFFHIVPSTPKKSLEQLLKEAWDHDALTTLKLICNLRGVRGTGKSDKEGFYTAALWLHGHHPKTLASNLESISKFGYFKDFPEILYRILQGFEIRSIQKSEWFRTIAAAILRRRSKFARRGRGVSRGFGRGHESGRRMRGLKRPAATRSLRVANAKRKDQEEKAKASLERKQKKVSMGKAAFTRYTNDPDYRFLHERVSDLFANQLRRDLEFLKSRQPNQISLAAKWCPSLDSSFDKATLLCESIARKIFPKESFPEYEGVEEAHYAYRVRDRLRKQVLVPLRRTLQLAEVYMGARAWRSLPYNRVPSVAMASYKEIFLYRDAERFQQYLNDAKTGKTKIAAGAVLPHEIIKNLDGGDGGQVAELQWKRMVDDLKEKGSLTNCMAICDVSGSMSGEPMEVSVALGLLVSELSEEPWKGKLITFSKDPQLHLVKGDDLRSKTEFVRNMQWDMNTDFQKVFDLILEVAVEAKLKPEEMIKTLFVFSDMEFDQASYPSNGWDTPSYSEDDDEEDVDEEDDDEEDDAWQTDYEVIVRKYREKGYGEAVPEIVFWNLRASRSTPVLGNKKGVALLSGFSKNLIKVFLKHGGEIDEGKIEDGKIDPITIMEAVISRDEYKSLVVID</sequence>
<dbReference type="PANTHER" id="PTHR31373:SF17">
    <property type="entry name" value="OS06G0652100 PROTEIN"/>
    <property type="match status" value="1"/>
</dbReference>
<evidence type="ECO:0000259" key="3">
    <source>
        <dbReference type="Pfam" id="PF25043"/>
    </source>
</evidence>
<dbReference type="OrthoDB" id="1149618at2759"/>
<dbReference type="PIRSF" id="PIRSF015417">
    <property type="entry name" value="T31B5_30_vWA"/>
    <property type="match status" value="1"/>
</dbReference>
<feature type="domain" description="DUF7788" evidence="3">
    <location>
        <begin position="517"/>
        <end position="727"/>
    </location>
</feature>
<dbReference type="PANTHER" id="PTHR31373">
    <property type="entry name" value="OS06G0652100 PROTEIN"/>
    <property type="match status" value="1"/>
</dbReference>
<feature type="compositionally biased region" description="Polar residues" evidence="1">
    <location>
        <begin position="628"/>
        <end position="638"/>
    </location>
</feature>
<evidence type="ECO:0000313" key="4">
    <source>
        <dbReference type="EMBL" id="KAG7583286.1"/>
    </source>
</evidence>
<feature type="compositionally biased region" description="Acidic residues" evidence="1">
    <location>
        <begin position="639"/>
        <end position="658"/>
    </location>
</feature>
<reference evidence="4 5" key="1">
    <citation type="submission" date="2020-12" db="EMBL/GenBank/DDBJ databases">
        <title>Concerted genomic and epigenomic changes stabilize Arabidopsis allopolyploids.</title>
        <authorList>
            <person name="Chen Z."/>
        </authorList>
    </citation>
    <scope>NUCLEOTIDE SEQUENCE [LARGE SCALE GENOMIC DNA]</scope>
    <source>
        <strain evidence="4">As9502</strain>
        <tissue evidence="4">Leaf</tissue>
    </source>
</reference>
<evidence type="ECO:0000313" key="5">
    <source>
        <dbReference type="Proteomes" id="UP000694251"/>
    </source>
</evidence>